<protein>
    <submittedName>
        <fullName evidence="1">Uncharacterized protein</fullName>
    </submittedName>
</protein>
<keyword evidence="2" id="KW-1185">Reference proteome</keyword>
<reference evidence="1" key="1">
    <citation type="submission" date="2020-05" db="UniProtKB">
        <authorList>
            <consortium name="EnsemblMetazoa"/>
        </authorList>
    </citation>
    <scope>IDENTIFICATION</scope>
    <source>
        <strain evidence="1">TTRI</strain>
    </source>
</reference>
<dbReference type="VEuPathDB" id="VectorBase:GAUT041436"/>
<dbReference type="Proteomes" id="UP000078200">
    <property type="component" value="Unassembled WGS sequence"/>
</dbReference>
<evidence type="ECO:0000313" key="2">
    <source>
        <dbReference type="Proteomes" id="UP000078200"/>
    </source>
</evidence>
<dbReference type="EnsemblMetazoa" id="GAUT041436-RA">
    <property type="protein sequence ID" value="GAUT041436-PA"/>
    <property type="gene ID" value="GAUT041436"/>
</dbReference>
<name>A0A1A9VM78_GLOAU</name>
<organism evidence="1 2">
    <name type="scientific">Glossina austeni</name>
    <name type="common">Savannah tsetse fly</name>
    <dbReference type="NCBI Taxonomy" id="7395"/>
    <lineage>
        <taxon>Eukaryota</taxon>
        <taxon>Metazoa</taxon>
        <taxon>Ecdysozoa</taxon>
        <taxon>Arthropoda</taxon>
        <taxon>Hexapoda</taxon>
        <taxon>Insecta</taxon>
        <taxon>Pterygota</taxon>
        <taxon>Neoptera</taxon>
        <taxon>Endopterygota</taxon>
        <taxon>Diptera</taxon>
        <taxon>Brachycera</taxon>
        <taxon>Muscomorpha</taxon>
        <taxon>Hippoboscoidea</taxon>
        <taxon>Glossinidae</taxon>
        <taxon>Glossina</taxon>
    </lineage>
</organism>
<sequence>MNCNDDKRLLAPFGRTLPTERELLAVNHGPNRQVGLNVFLQHILPQRSIVMYYKLLNAYLTSLRACMSKPAYHDDPPAVAIPWMLYCKPTSLAHSKTKNIAISF</sequence>
<dbReference type="AlphaFoldDB" id="A0A1A9VM78"/>
<proteinExistence type="predicted"/>
<accession>A0A1A9VM78</accession>
<evidence type="ECO:0000313" key="1">
    <source>
        <dbReference type="EnsemblMetazoa" id="GAUT041436-PA"/>
    </source>
</evidence>